<comment type="caution">
    <text evidence="1">The sequence shown here is derived from an EMBL/GenBank/DDBJ whole genome shotgun (WGS) entry which is preliminary data.</text>
</comment>
<evidence type="ECO:0000313" key="1">
    <source>
        <dbReference type="EMBL" id="KKN59521.1"/>
    </source>
</evidence>
<name>A0A0F9UE53_9ZZZZ</name>
<proteinExistence type="predicted"/>
<accession>A0A0F9UE53</accession>
<reference evidence="1" key="1">
    <citation type="journal article" date="2015" name="Nature">
        <title>Complex archaea that bridge the gap between prokaryotes and eukaryotes.</title>
        <authorList>
            <person name="Spang A."/>
            <person name="Saw J.H."/>
            <person name="Jorgensen S.L."/>
            <person name="Zaremba-Niedzwiedzka K."/>
            <person name="Martijn J."/>
            <person name="Lind A.E."/>
            <person name="van Eijk R."/>
            <person name="Schleper C."/>
            <person name="Guy L."/>
            <person name="Ettema T.J."/>
        </authorList>
    </citation>
    <scope>NUCLEOTIDE SEQUENCE</scope>
</reference>
<dbReference type="AlphaFoldDB" id="A0A0F9UE53"/>
<dbReference type="EMBL" id="LAZR01000724">
    <property type="protein sequence ID" value="KKN59521.1"/>
    <property type="molecule type" value="Genomic_DNA"/>
</dbReference>
<organism evidence="1">
    <name type="scientific">marine sediment metagenome</name>
    <dbReference type="NCBI Taxonomy" id="412755"/>
    <lineage>
        <taxon>unclassified sequences</taxon>
        <taxon>metagenomes</taxon>
        <taxon>ecological metagenomes</taxon>
    </lineage>
</organism>
<gene>
    <name evidence="1" type="ORF">LCGC14_0541350</name>
</gene>
<sequence length="80" mass="9375">MFKWLTNIGKRDRPCPFTVMLTLRTDGKKRGIHFTTQELINVMKVSPSQLSPYTNFDMADGTRVSIHRDRLLGWRSHIQQ</sequence>
<protein>
    <submittedName>
        <fullName evidence="1">Uncharacterized protein</fullName>
    </submittedName>
</protein>